<feature type="domain" description="Amidohydrolase-related" evidence="5">
    <location>
        <begin position="52"/>
        <end position="431"/>
    </location>
</feature>
<dbReference type="InterPro" id="IPR011059">
    <property type="entry name" value="Metal-dep_hydrolase_composite"/>
</dbReference>
<evidence type="ECO:0000256" key="2">
    <source>
        <dbReference type="ARBA" id="ARBA00022723"/>
    </source>
</evidence>
<dbReference type="SUPFAM" id="SSF51338">
    <property type="entry name" value="Composite domain of metallo-dependent hydrolases"/>
    <property type="match status" value="1"/>
</dbReference>
<keyword evidence="8" id="KW-1185">Reference proteome</keyword>
<dbReference type="SUPFAM" id="SSF51556">
    <property type="entry name" value="Metallo-dependent hydrolases"/>
    <property type="match status" value="1"/>
</dbReference>
<dbReference type="AlphaFoldDB" id="A0A0M2RCG0"/>
<dbReference type="NCBIfam" id="TIGR02022">
    <property type="entry name" value="hutF"/>
    <property type="match status" value="1"/>
</dbReference>
<proteinExistence type="predicted"/>
<evidence type="ECO:0000256" key="1">
    <source>
        <dbReference type="ARBA" id="ARBA00001947"/>
    </source>
</evidence>
<gene>
    <name evidence="7" type="ORF">WH95_09605</name>
</gene>
<dbReference type="PANTHER" id="PTHR11271">
    <property type="entry name" value="GUANINE DEAMINASE"/>
    <property type="match status" value="1"/>
</dbReference>
<dbReference type="Gene3D" id="3.20.20.140">
    <property type="entry name" value="Metal-dependent hydrolases"/>
    <property type="match status" value="1"/>
</dbReference>
<evidence type="ECO:0000313" key="7">
    <source>
        <dbReference type="EMBL" id="KKJ77273.1"/>
    </source>
</evidence>
<comment type="cofactor">
    <cofactor evidence="1">
        <name>Zn(2+)</name>
        <dbReference type="ChEBI" id="CHEBI:29105"/>
    </cofactor>
</comment>
<evidence type="ECO:0000259" key="6">
    <source>
        <dbReference type="Pfam" id="PF22429"/>
    </source>
</evidence>
<dbReference type="Proteomes" id="UP000034491">
    <property type="component" value="Unassembled WGS sequence"/>
</dbReference>
<dbReference type="InterPro" id="IPR032466">
    <property type="entry name" value="Metal_Hydrolase"/>
</dbReference>
<keyword evidence="3" id="KW-0378">Hydrolase</keyword>
<feature type="domain" description="Formimidoylglutamate deiminase N-terminal" evidence="6">
    <location>
        <begin position="1"/>
        <end position="40"/>
    </location>
</feature>
<organism evidence="7 8">
    <name type="scientific">Kiloniella litopenaei</name>
    <dbReference type="NCBI Taxonomy" id="1549748"/>
    <lineage>
        <taxon>Bacteria</taxon>
        <taxon>Pseudomonadati</taxon>
        <taxon>Pseudomonadota</taxon>
        <taxon>Alphaproteobacteria</taxon>
        <taxon>Rhodospirillales</taxon>
        <taxon>Kiloniellaceae</taxon>
        <taxon>Kiloniella</taxon>
    </lineage>
</organism>
<dbReference type="GO" id="GO:0046872">
    <property type="term" value="F:metal ion binding"/>
    <property type="evidence" value="ECO:0007669"/>
    <property type="project" value="UniProtKB-KW"/>
</dbReference>
<evidence type="ECO:0000313" key="8">
    <source>
        <dbReference type="Proteomes" id="UP000034491"/>
    </source>
</evidence>
<dbReference type="Pfam" id="PF22429">
    <property type="entry name" value="HutF_N"/>
    <property type="match status" value="1"/>
</dbReference>
<evidence type="ECO:0000259" key="5">
    <source>
        <dbReference type="Pfam" id="PF01979"/>
    </source>
</evidence>
<reference evidence="7 8" key="1">
    <citation type="submission" date="2015-03" db="EMBL/GenBank/DDBJ databases">
        <title>Genome sequence of Kiloniella sp. P1-1, isolated from the gut microflora of Pacific white shrimp, Penaeus vannamei.</title>
        <authorList>
            <person name="Shao Z."/>
            <person name="Wang L."/>
            <person name="Li X."/>
        </authorList>
    </citation>
    <scope>NUCLEOTIDE SEQUENCE [LARGE SCALE GENOMIC DNA]</scope>
    <source>
        <strain evidence="7 8">P1-1</strain>
    </source>
</reference>
<dbReference type="InterPro" id="IPR051607">
    <property type="entry name" value="Metallo-dep_hydrolases"/>
</dbReference>
<dbReference type="GO" id="GO:0005829">
    <property type="term" value="C:cytosol"/>
    <property type="evidence" value="ECO:0007669"/>
    <property type="project" value="TreeGrafter"/>
</dbReference>
<dbReference type="InterPro" id="IPR055156">
    <property type="entry name" value="HutF-like_N"/>
</dbReference>
<dbReference type="RefSeq" id="WP_046506047.1">
    <property type="nucleotide sequence ID" value="NZ_LANI01000005.1"/>
</dbReference>
<accession>A0A0M2RCG0</accession>
<dbReference type="OrthoDB" id="9796020at2"/>
<dbReference type="EMBL" id="LANI01000005">
    <property type="protein sequence ID" value="KKJ77273.1"/>
    <property type="molecule type" value="Genomic_DNA"/>
</dbReference>
<dbReference type="GO" id="GO:0019239">
    <property type="term" value="F:deaminase activity"/>
    <property type="evidence" value="ECO:0007669"/>
    <property type="project" value="TreeGrafter"/>
</dbReference>
<keyword evidence="4" id="KW-0862">Zinc</keyword>
<evidence type="ECO:0000256" key="3">
    <source>
        <dbReference type="ARBA" id="ARBA00022801"/>
    </source>
</evidence>
<evidence type="ECO:0000256" key="4">
    <source>
        <dbReference type="ARBA" id="ARBA00022833"/>
    </source>
</evidence>
<dbReference type="InterPro" id="IPR010252">
    <property type="entry name" value="HutF"/>
</dbReference>
<dbReference type="CDD" id="cd01313">
    <property type="entry name" value="Met_dep_hydrolase_E"/>
    <property type="match status" value="1"/>
</dbReference>
<dbReference type="Pfam" id="PF01979">
    <property type="entry name" value="Amidohydro_1"/>
    <property type="match status" value="1"/>
</dbReference>
<comment type="caution">
    <text evidence="7">The sequence shown here is derived from an EMBL/GenBank/DDBJ whole genome shotgun (WGS) entry which is preliminary data.</text>
</comment>
<dbReference type="STRING" id="1549748.WH95_09605"/>
<dbReference type="PANTHER" id="PTHR11271:SF48">
    <property type="entry name" value="AMIDOHYDROLASE-RELATED DOMAIN-CONTAINING PROTEIN"/>
    <property type="match status" value="1"/>
</dbReference>
<dbReference type="InterPro" id="IPR006680">
    <property type="entry name" value="Amidohydro-rel"/>
</dbReference>
<name>A0A0M2RCG0_9PROT</name>
<sequence>MKHLWAEQALTQSGWQWDVHVIIGDDGRIVSVESGIAADAPVVKQGNKLGVLLPSPTNLHSHAFQRAMAGMTETRGPDPKDSFWTWRKLMYRFLDHLSPDDIEAITAYMQMEMLEAGYAAVCEFHYLHHQPGGVAYDDIGELSNRVVAASKETGIGLTLLPVLYEHGGCDGRSLGPGQIRFGNTPDRFQKLFEAIAKELKTLPDDTKLGVAPHSLRAVSQDGMRFATGLAPTAPLHMHIAEQTAEIEEIQSAWGKRPVEWLLENHSVDERWCLIHCTHMEPHETEGLARTNAVAGLCPITESSLGDGIFDGVRYVNSGGRFGVGSDSNIRISLSEELRTLEYSQRLRDRGRAVFATKEKSTGRVLMDAVVAGGAQAGQRESGAIAVGQRADLFALDMESVDLLGKEGDAILDSYIFAGDDKMITDVWSAGRHLVKEGHHTKRDRIVTRYKKTMMSLKDRI</sequence>
<dbReference type="Gene3D" id="2.30.40.10">
    <property type="entry name" value="Urease, subunit C, domain 1"/>
    <property type="match status" value="1"/>
</dbReference>
<dbReference type="PATRIC" id="fig|1549748.8.peg.3946"/>
<keyword evidence="2" id="KW-0479">Metal-binding</keyword>
<dbReference type="NCBIfam" id="NF006684">
    <property type="entry name" value="PRK09229.1-5"/>
    <property type="match status" value="1"/>
</dbReference>
<protein>
    <submittedName>
        <fullName evidence="7">N-formimino-L-glutamate deiminase</fullName>
    </submittedName>
</protein>